<evidence type="ECO:0000256" key="5">
    <source>
        <dbReference type="ARBA" id="ARBA00023136"/>
    </source>
</evidence>
<organism evidence="7 8">
    <name type="scientific">Noviherbaspirillum suwonense</name>
    <dbReference type="NCBI Taxonomy" id="1224511"/>
    <lineage>
        <taxon>Bacteria</taxon>
        <taxon>Pseudomonadati</taxon>
        <taxon>Pseudomonadota</taxon>
        <taxon>Betaproteobacteria</taxon>
        <taxon>Burkholderiales</taxon>
        <taxon>Oxalobacteraceae</taxon>
        <taxon>Noviherbaspirillum</taxon>
    </lineage>
</organism>
<keyword evidence="8" id="KW-1185">Reference proteome</keyword>
<dbReference type="SUPFAM" id="SSF53448">
    <property type="entry name" value="Nucleotide-diphospho-sugar transferases"/>
    <property type="match status" value="1"/>
</dbReference>
<reference evidence="7 8" key="1">
    <citation type="submission" date="2017-05" db="EMBL/GenBank/DDBJ databases">
        <authorList>
            <person name="Varghese N."/>
            <person name="Submissions S."/>
        </authorList>
    </citation>
    <scope>NUCLEOTIDE SEQUENCE [LARGE SCALE GENOMIC DNA]</scope>
    <source>
        <strain evidence="7 8">DSM 26001</strain>
    </source>
</reference>
<comment type="subcellular location">
    <subcellularLocation>
        <location evidence="1">Cell membrane</location>
    </subcellularLocation>
</comment>
<name>A0ABY1Q175_9BURK</name>
<evidence type="ECO:0000256" key="4">
    <source>
        <dbReference type="ARBA" id="ARBA00022679"/>
    </source>
</evidence>
<keyword evidence="4 7" id="KW-0808">Transferase</keyword>
<evidence type="ECO:0000313" key="8">
    <source>
        <dbReference type="Proteomes" id="UP001158049"/>
    </source>
</evidence>
<dbReference type="RefSeq" id="WP_283441855.1">
    <property type="nucleotide sequence ID" value="NZ_FXUL01000004.1"/>
</dbReference>
<dbReference type="InterPro" id="IPR029044">
    <property type="entry name" value="Nucleotide-diphossugar_trans"/>
</dbReference>
<dbReference type="PANTHER" id="PTHR43646">
    <property type="entry name" value="GLYCOSYLTRANSFERASE"/>
    <property type="match status" value="1"/>
</dbReference>
<dbReference type="PANTHER" id="PTHR43646:SF2">
    <property type="entry name" value="GLYCOSYLTRANSFERASE 2-LIKE DOMAIN-CONTAINING PROTEIN"/>
    <property type="match status" value="1"/>
</dbReference>
<dbReference type="InterPro" id="IPR001173">
    <property type="entry name" value="Glyco_trans_2-like"/>
</dbReference>
<sequence>MIGVLIPAHDEEACLADCLDAVFRAAAHPGLGGEQVVVAVALDACSDRSEQLAAAYPVTLIRLDARNVGMARAAAAVALLDAGADWLACTDADTVVADDWLHQQLRLRDEAGADAVCGTISVTDWTPHLARLQALLQRFHASYTDADDHRHIHGANFGVSAQAYRRAGGFQAVTCSEDVALVMALQADGARIAWSAAPRVVTSARIASKARGGFGDTLFAWSMQPPA</sequence>
<feature type="domain" description="Glycosyltransferase 2-like" evidence="6">
    <location>
        <begin position="4"/>
        <end position="165"/>
    </location>
</feature>
<gene>
    <name evidence="7" type="ORF">SAMN06295970_104295</name>
</gene>
<accession>A0ABY1Q175</accession>
<evidence type="ECO:0000259" key="6">
    <source>
        <dbReference type="Pfam" id="PF00535"/>
    </source>
</evidence>
<proteinExistence type="predicted"/>
<evidence type="ECO:0000256" key="2">
    <source>
        <dbReference type="ARBA" id="ARBA00022475"/>
    </source>
</evidence>
<keyword evidence="3" id="KW-0328">Glycosyltransferase</keyword>
<keyword evidence="5" id="KW-0472">Membrane</keyword>
<dbReference type="Pfam" id="PF00535">
    <property type="entry name" value="Glycos_transf_2"/>
    <property type="match status" value="1"/>
</dbReference>
<dbReference type="GO" id="GO:0016740">
    <property type="term" value="F:transferase activity"/>
    <property type="evidence" value="ECO:0007669"/>
    <property type="project" value="UniProtKB-KW"/>
</dbReference>
<comment type="caution">
    <text evidence="7">The sequence shown here is derived from an EMBL/GenBank/DDBJ whole genome shotgun (WGS) entry which is preliminary data.</text>
</comment>
<protein>
    <submittedName>
        <fullName evidence="7">Glycosyl transferase family 2</fullName>
    </submittedName>
</protein>
<dbReference type="Proteomes" id="UP001158049">
    <property type="component" value="Unassembled WGS sequence"/>
</dbReference>
<evidence type="ECO:0000256" key="1">
    <source>
        <dbReference type="ARBA" id="ARBA00004236"/>
    </source>
</evidence>
<keyword evidence="2" id="KW-1003">Cell membrane</keyword>
<dbReference type="Gene3D" id="3.90.550.10">
    <property type="entry name" value="Spore Coat Polysaccharide Biosynthesis Protein SpsA, Chain A"/>
    <property type="match status" value="1"/>
</dbReference>
<evidence type="ECO:0000256" key="3">
    <source>
        <dbReference type="ARBA" id="ARBA00022676"/>
    </source>
</evidence>
<dbReference type="EMBL" id="FXUL01000004">
    <property type="protein sequence ID" value="SMP56098.1"/>
    <property type="molecule type" value="Genomic_DNA"/>
</dbReference>
<evidence type="ECO:0000313" key="7">
    <source>
        <dbReference type="EMBL" id="SMP56098.1"/>
    </source>
</evidence>